<reference evidence="5 7" key="1">
    <citation type="submission" date="2017-02" db="EMBL/GenBank/DDBJ databases">
        <title>Novel co-symbiosis in the unique lucinid bivalve Phacoides pectinatus.</title>
        <authorList>
            <person name="Lim S.J."/>
            <person name="Davis B.G."/>
            <person name="Gill D.E."/>
            <person name="Engel A.S."/>
            <person name="Anderson L.C."/>
            <person name="Campbell B.J."/>
        </authorList>
    </citation>
    <scope>NUCLEOTIDE SEQUENCE [LARGE SCALE GENOMIC DNA]</scope>
    <source>
        <strain evidence="5">LUC13016_P6</strain>
    </source>
</reference>
<dbReference type="GO" id="GO:0015562">
    <property type="term" value="F:efflux transmembrane transporter activity"/>
    <property type="evidence" value="ECO:0007669"/>
    <property type="project" value="TreeGrafter"/>
</dbReference>
<dbReference type="Proteomes" id="UP000250928">
    <property type="component" value="Unassembled WGS sequence"/>
</dbReference>
<dbReference type="EMBL" id="MUIE01000118">
    <property type="protein sequence ID" value="OQX36406.1"/>
    <property type="molecule type" value="Genomic_DNA"/>
</dbReference>
<dbReference type="InterPro" id="IPR006143">
    <property type="entry name" value="RND_pump_MFP"/>
</dbReference>
<dbReference type="Gene3D" id="2.40.50.100">
    <property type="match status" value="1"/>
</dbReference>
<accession>A0A657PL17</accession>
<dbReference type="Gene3D" id="1.10.287.470">
    <property type="entry name" value="Helix hairpin bin"/>
    <property type="match status" value="1"/>
</dbReference>
<evidence type="ECO:0000313" key="7">
    <source>
        <dbReference type="Proteomes" id="UP000243361"/>
    </source>
</evidence>
<dbReference type="AlphaFoldDB" id="A0A657PL17"/>
<dbReference type="EMBL" id="PQCO01000135">
    <property type="protein sequence ID" value="PUE04175.1"/>
    <property type="molecule type" value="Genomic_DNA"/>
</dbReference>
<dbReference type="Pfam" id="PF25989">
    <property type="entry name" value="YknX_C"/>
    <property type="match status" value="1"/>
</dbReference>
<dbReference type="GO" id="GO:1990281">
    <property type="term" value="C:efflux pump complex"/>
    <property type="evidence" value="ECO:0007669"/>
    <property type="project" value="TreeGrafter"/>
</dbReference>
<evidence type="ECO:0000256" key="2">
    <source>
        <dbReference type="SAM" id="Coils"/>
    </source>
</evidence>
<dbReference type="PANTHER" id="PTHR30469:SF15">
    <property type="entry name" value="HLYD FAMILY OF SECRETION PROTEINS"/>
    <property type="match status" value="1"/>
</dbReference>
<evidence type="ECO:0000313" key="6">
    <source>
        <dbReference type="EMBL" id="PUE04175.1"/>
    </source>
</evidence>
<dbReference type="PANTHER" id="PTHR30469">
    <property type="entry name" value="MULTIDRUG RESISTANCE PROTEIN MDTA"/>
    <property type="match status" value="1"/>
</dbReference>
<dbReference type="InterPro" id="IPR058637">
    <property type="entry name" value="YknX-like_C"/>
</dbReference>
<feature type="chain" id="PRO_5042724937" description="YknX-like C-terminal permuted SH3-like domain-containing protein" evidence="3">
    <location>
        <begin position="21"/>
        <end position="351"/>
    </location>
</feature>
<dbReference type="NCBIfam" id="TIGR01730">
    <property type="entry name" value="RND_mfp"/>
    <property type="match status" value="1"/>
</dbReference>
<dbReference type="Gene3D" id="2.40.420.20">
    <property type="match status" value="1"/>
</dbReference>
<evidence type="ECO:0000313" key="5">
    <source>
        <dbReference type="EMBL" id="OQX36406.1"/>
    </source>
</evidence>
<feature type="coiled-coil region" evidence="2">
    <location>
        <begin position="140"/>
        <end position="167"/>
    </location>
</feature>
<comment type="similarity">
    <text evidence="1">Belongs to the membrane fusion protein (MFP) (TC 8.A.1) family.</text>
</comment>
<evidence type="ECO:0000313" key="8">
    <source>
        <dbReference type="Proteomes" id="UP000250928"/>
    </source>
</evidence>
<evidence type="ECO:0000256" key="1">
    <source>
        <dbReference type="ARBA" id="ARBA00009477"/>
    </source>
</evidence>
<feature type="signal peptide" evidence="3">
    <location>
        <begin position="1"/>
        <end position="20"/>
    </location>
</feature>
<name>A0A657PL17_9GAMM</name>
<comment type="caution">
    <text evidence="5">The sequence shown here is derived from an EMBL/GenBank/DDBJ whole genome shotgun (WGS) entry which is preliminary data.</text>
</comment>
<keyword evidence="3" id="KW-0732">Signal</keyword>
<gene>
    <name evidence="5" type="ORF">B0D84_01485</name>
    <name evidence="6" type="ORF">C3L24_03650</name>
</gene>
<keyword evidence="2" id="KW-0175">Coiled coil</keyword>
<evidence type="ECO:0000259" key="4">
    <source>
        <dbReference type="Pfam" id="PF25989"/>
    </source>
</evidence>
<evidence type="ECO:0000256" key="3">
    <source>
        <dbReference type="SAM" id="SignalP"/>
    </source>
</evidence>
<organism evidence="5 7">
    <name type="scientific">Candidatus Sedimenticola endophacoides</name>
    <dbReference type="NCBI Taxonomy" id="2548426"/>
    <lineage>
        <taxon>Bacteria</taxon>
        <taxon>Pseudomonadati</taxon>
        <taxon>Pseudomonadota</taxon>
        <taxon>Gammaproteobacteria</taxon>
        <taxon>Chromatiales</taxon>
        <taxon>Sedimenticolaceae</taxon>
        <taxon>Sedimenticola</taxon>
    </lineage>
</organism>
<dbReference type="SUPFAM" id="SSF111369">
    <property type="entry name" value="HlyD-like secretion proteins"/>
    <property type="match status" value="1"/>
</dbReference>
<proteinExistence type="inferred from homology"/>
<reference evidence="6 8" key="2">
    <citation type="submission" date="2018-01" db="EMBL/GenBank/DDBJ databases">
        <title>Novel co-symbiosis in the lucinid bivalve Phacoides pectinatus.</title>
        <authorList>
            <person name="Lim S.J."/>
            <person name="Davis B.G."/>
            <person name="Gill D.E."/>
            <person name="Engel A.S."/>
            <person name="Anderson L.C."/>
            <person name="Campbell B.J."/>
        </authorList>
    </citation>
    <scope>NUCLEOTIDE SEQUENCE [LARGE SCALE GENOMIC DNA]</scope>
    <source>
        <strain evidence="6">N3_P5</strain>
    </source>
</reference>
<dbReference type="Gene3D" id="2.40.30.170">
    <property type="match status" value="1"/>
</dbReference>
<protein>
    <recommendedName>
        <fullName evidence="4">YknX-like C-terminal permuted SH3-like domain-containing protein</fullName>
    </recommendedName>
</protein>
<sequence>MKSSTLLLGLSLLLPGALPGAQPAPAPAKVAVASVEEREYAESSRLSGVIDFDRISEVSGEVSGLITEQLAVEGSLVRQGDPLVRLNSDLILKDMDIKRREQAQVGADIQNVGGSLKRLERLLKNNSASRQAYDEALFDLQALEQKRATLGQQLQRLELQLEKSTVRAPFDGLVLAKLKERGEWLTPGSPVCRLASTADVIAKIAISESLVRYQRPGGSVGISIESMDREFEGRTLGFSPVADLRSKSALLKIGLPYESGMIQNMTVSAEIPSGARRTLRMVPRDALVRIEGQDFVYTIEENTAKMVPVEIAVRNGEFLGVSEPPLRAGMLVVVDGNDRLRPDQPVTVVTR</sequence>
<keyword evidence="7" id="KW-1185">Reference proteome</keyword>
<feature type="domain" description="YknX-like C-terminal permuted SH3-like" evidence="4">
    <location>
        <begin position="282"/>
        <end position="347"/>
    </location>
</feature>
<dbReference type="Proteomes" id="UP000243361">
    <property type="component" value="Unassembled WGS sequence"/>
</dbReference>